<organism evidence="1 2">
    <name type="scientific">Agrococcus sediminis</name>
    <dbReference type="NCBI Taxonomy" id="2599924"/>
    <lineage>
        <taxon>Bacteria</taxon>
        <taxon>Bacillati</taxon>
        <taxon>Actinomycetota</taxon>
        <taxon>Actinomycetes</taxon>
        <taxon>Micrococcales</taxon>
        <taxon>Microbacteriaceae</taxon>
        <taxon>Agrococcus</taxon>
    </lineage>
</organism>
<proteinExistence type="predicted"/>
<dbReference type="EMBL" id="VOIR01000013">
    <property type="protein sequence ID" value="KAA6433851.1"/>
    <property type="molecule type" value="Genomic_DNA"/>
</dbReference>
<gene>
    <name evidence="1" type="ORF">FQ330_07200</name>
</gene>
<keyword evidence="2" id="KW-1185">Reference proteome</keyword>
<protein>
    <submittedName>
        <fullName evidence="1">Uncharacterized protein</fullName>
    </submittedName>
</protein>
<accession>A0A5M8QFG3</accession>
<dbReference type="OrthoDB" id="4964755at2"/>
<name>A0A5M8QFG3_9MICO</name>
<dbReference type="AlphaFoldDB" id="A0A5M8QFG3"/>
<dbReference type="RefSeq" id="WP_146356328.1">
    <property type="nucleotide sequence ID" value="NZ_VOIR01000013.1"/>
</dbReference>
<sequence>MIDEELRAAMRARREAAAAFHRDRRDGVPDPASVEERFAEAVGADRAPALWERIAELWREARAVPDPPGPMLTVYAPLLQAWAESHPEVDPGELSHIVHALLFEHR</sequence>
<dbReference type="Proteomes" id="UP000323221">
    <property type="component" value="Unassembled WGS sequence"/>
</dbReference>
<evidence type="ECO:0000313" key="1">
    <source>
        <dbReference type="EMBL" id="KAA6433851.1"/>
    </source>
</evidence>
<reference evidence="1 2" key="1">
    <citation type="submission" date="2019-08" db="EMBL/GenBank/DDBJ databases">
        <title>Agrococcus lahaulensis sp. nov., isolated from a cold desert of the Indian Himalayas.</title>
        <authorList>
            <person name="Qu J.H."/>
        </authorList>
    </citation>
    <scope>NUCLEOTIDE SEQUENCE [LARGE SCALE GENOMIC DNA]</scope>
    <source>
        <strain evidence="1 2">NS18</strain>
    </source>
</reference>
<comment type="caution">
    <text evidence="1">The sequence shown here is derived from an EMBL/GenBank/DDBJ whole genome shotgun (WGS) entry which is preliminary data.</text>
</comment>
<evidence type="ECO:0000313" key="2">
    <source>
        <dbReference type="Proteomes" id="UP000323221"/>
    </source>
</evidence>